<feature type="domain" description="Fic/DOC N-terminal" evidence="2">
    <location>
        <begin position="50"/>
        <end position="95"/>
    </location>
</feature>
<dbReference type="Proteomes" id="UP000655751">
    <property type="component" value="Unassembled WGS sequence"/>
</dbReference>
<comment type="caution">
    <text evidence="3">The sequence shown here is derived from an EMBL/GenBank/DDBJ whole genome shotgun (WGS) entry which is preliminary data.</text>
</comment>
<proteinExistence type="predicted"/>
<evidence type="ECO:0000313" key="4">
    <source>
        <dbReference type="Proteomes" id="UP000655751"/>
    </source>
</evidence>
<organism evidence="3 4">
    <name type="scientific">Nocardia bovistercoris</name>
    <dbReference type="NCBI Taxonomy" id="2785916"/>
    <lineage>
        <taxon>Bacteria</taxon>
        <taxon>Bacillati</taxon>
        <taxon>Actinomycetota</taxon>
        <taxon>Actinomycetes</taxon>
        <taxon>Mycobacteriales</taxon>
        <taxon>Nocardiaceae</taxon>
        <taxon>Nocardia</taxon>
    </lineage>
</organism>
<gene>
    <name evidence="3" type="ORF">IT779_20630</name>
</gene>
<dbReference type="AlphaFoldDB" id="A0A931IBR4"/>
<protein>
    <recommendedName>
        <fullName evidence="2">Fic/DOC N-terminal domain-containing protein</fullName>
    </recommendedName>
</protein>
<accession>A0A931IBR4</accession>
<sequence>MRAEMFVNSPSGVLVPINGMDSRWGAWSHMAFVPEPLPVVTPGLTVPTFNAVANARAALAALDASARRLPNPALLRQSTLRQEAQSTSALEGTFAPG</sequence>
<dbReference type="Pfam" id="PF13784">
    <property type="entry name" value="Fic_N"/>
    <property type="match status" value="1"/>
</dbReference>
<feature type="region of interest" description="Disordered" evidence="1">
    <location>
        <begin position="78"/>
        <end position="97"/>
    </location>
</feature>
<evidence type="ECO:0000313" key="3">
    <source>
        <dbReference type="EMBL" id="MBH0778692.1"/>
    </source>
</evidence>
<reference evidence="3" key="1">
    <citation type="submission" date="2020-11" db="EMBL/GenBank/DDBJ databases">
        <title>Nocardia NEAU-351.nov., a novel actinomycete isolated from the cow dung.</title>
        <authorList>
            <person name="Zhang X."/>
        </authorList>
    </citation>
    <scope>NUCLEOTIDE SEQUENCE</scope>
    <source>
        <strain evidence="3">NEAU-351</strain>
    </source>
</reference>
<dbReference type="InterPro" id="IPR025758">
    <property type="entry name" value="Fic/DOC_N"/>
</dbReference>
<evidence type="ECO:0000256" key="1">
    <source>
        <dbReference type="SAM" id="MobiDB-lite"/>
    </source>
</evidence>
<dbReference type="EMBL" id="JADMLG010000008">
    <property type="protein sequence ID" value="MBH0778692.1"/>
    <property type="molecule type" value="Genomic_DNA"/>
</dbReference>
<name>A0A931IBR4_9NOCA</name>
<keyword evidence="4" id="KW-1185">Reference proteome</keyword>
<feature type="compositionally biased region" description="Polar residues" evidence="1">
    <location>
        <begin position="78"/>
        <end position="90"/>
    </location>
</feature>
<evidence type="ECO:0000259" key="2">
    <source>
        <dbReference type="Pfam" id="PF13784"/>
    </source>
</evidence>